<dbReference type="AlphaFoldDB" id="A0A553NTB9"/>
<evidence type="ECO:0000256" key="4">
    <source>
        <dbReference type="SAM" id="SignalP"/>
    </source>
</evidence>
<evidence type="ECO:0000256" key="2">
    <source>
        <dbReference type="SAM" id="MobiDB-lite"/>
    </source>
</evidence>
<evidence type="ECO:0000256" key="3">
    <source>
        <dbReference type="SAM" id="Phobius"/>
    </source>
</evidence>
<dbReference type="InterPro" id="IPR001507">
    <property type="entry name" value="ZP_dom"/>
</dbReference>
<accession>A0A553NTB9</accession>
<dbReference type="Pfam" id="PF00100">
    <property type="entry name" value="Zona_pellucida"/>
    <property type="match status" value="1"/>
</dbReference>
<dbReference type="PANTHER" id="PTHR46560">
    <property type="entry name" value="CYPHER, ISOFORM B"/>
    <property type="match status" value="1"/>
</dbReference>
<reference evidence="6 7" key="1">
    <citation type="journal article" date="2018" name="Nat. Ecol. Evol.">
        <title>Genomic signatures of mitonuclear coevolution across populations of Tigriopus californicus.</title>
        <authorList>
            <person name="Barreto F.S."/>
            <person name="Watson E.T."/>
            <person name="Lima T.G."/>
            <person name="Willett C.S."/>
            <person name="Edmands S."/>
            <person name="Li W."/>
            <person name="Burton R.S."/>
        </authorList>
    </citation>
    <scope>NUCLEOTIDE SEQUENCE [LARGE SCALE GENOMIC DNA]</scope>
    <source>
        <strain evidence="6 7">San Diego</strain>
    </source>
</reference>
<dbReference type="PANTHER" id="PTHR46560:SF3">
    <property type="entry name" value="ZP DOMAIN-CONTAINING PROTEIN"/>
    <property type="match status" value="1"/>
</dbReference>
<dbReference type="SMART" id="SM00241">
    <property type="entry name" value="ZP"/>
    <property type="match status" value="1"/>
</dbReference>
<dbReference type="OMA" id="CHMEIRA"/>
<protein>
    <recommendedName>
        <fullName evidence="5">ZP domain-containing protein</fullName>
    </recommendedName>
</protein>
<feature type="compositionally biased region" description="Low complexity" evidence="2">
    <location>
        <begin position="115"/>
        <end position="127"/>
    </location>
</feature>
<gene>
    <name evidence="6" type="ORF">TCAL_03249</name>
</gene>
<keyword evidence="3" id="KW-1133">Transmembrane helix</keyword>
<dbReference type="EMBL" id="VCGU01000010">
    <property type="protein sequence ID" value="TRY68677.1"/>
    <property type="molecule type" value="Genomic_DNA"/>
</dbReference>
<comment type="caution">
    <text evidence="6">The sequence shown here is derived from an EMBL/GenBank/DDBJ whole genome shotgun (WGS) entry which is preliminary data.</text>
</comment>
<evidence type="ECO:0000313" key="6">
    <source>
        <dbReference type="EMBL" id="TRY68677.1"/>
    </source>
</evidence>
<dbReference type="InterPro" id="IPR055355">
    <property type="entry name" value="ZP-C"/>
</dbReference>
<feature type="chain" id="PRO_5021786228" description="ZP domain-containing protein" evidence="4">
    <location>
        <begin position="29"/>
        <end position="762"/>
    </location>
</feature>
<keyword evidence="3" id="KW-0472">Membrane</keyword>
<dbReference type="InterPro" id="IPR042235">
    <property type="entry name" value="ZP-C_dom"/>
</dbReference>
<feature type="region of interest" description="Disordered" evidence="2">
    <location>
        <begin position="71"/>
        <end position="156"/>
    </location>
</feature>
<keyword evidence="3" id="KW-0812">Transmembrane</keyword>
<sequence length="762" mass="85106">MKLHTITQWSATAGFAIILIWLTTATTAQTELKEALEDIANVRVSRSEIKKEIKSKLEQKKVRKRQPELIEDLEASGSDFQPPPTTPSSAETDEELTTLSRTPRGILEQISESLSRNMRSPSPQQRPRSQRQRLKRRNQQVSSTTQHSTIGQRSNREAQLFSNGETDSYASPAAKPISILPSSPTPTPIYYQFETREAVPDFVGSSDRGSHLTTTNPFERHSTIHSNNFPTVTSSSSYGSPNVQINPSSFPVPSPAFSNARIPPQGTYGSSTFRSSVNDNLNNFASGYEVPPVITNNVGHSSSHGGLKTGYFPPTQRVMPRVNQMEAECSDDVMKLRVKFNATFDGLIYSAGYAYDNDCIYINGTGADEYEFYIQLNRCGTLGGSDHNKKREVGFKNTEPTKNFMWNTVTIQYNPLIEEEWDEHFKVTCEYGYDFWKTVTFPFLDVEVNTADPVHFTLIPPECHMEIRAGYGAQGPRVTGPVHVGDPLTLLINMRSQFDGFDIVVNDCYAHNGANKKIQLIDHHGCPVDEKLISKFQGSWGMDGAMYQTVIYAHMKTFRFTGTPALYIECDIRMCHGRCPTQSCNWRNVRRRKRSTGEIDREPRGLEAVVDNDDQYFDLEEVGDSSVALDGQVGATAPAPSTNQSQPLSENLRIFQAIHVLQGRDEEEGGGSSPTTSSAVLLEDVEDNICLRSMVFASIFGILSLFTLTSSVALSLLCMRVRRMKKSDPSYEYRTTTSTHGQLRAARSAKSDYVHSIHQRIP</sequence>
<dbReference type="PROSITE" id="PS51034">
    <property type="entry name" value="ZP_2"/>
    <property type="match status" value="1"/>
</dbReference>
<feature type="region of interest" description="Disordered" evidence="2">
    <location>
        <begin position="728"/>
        <end position="762"/>
    </location>
</feature>
<evidence type="ECO:0000313" key="7">
    <source>
        <dbReference type="Proteomes" id="UP000318571"/>
    </source>
</evidence>
<dbReference type="Gene3D" id="2.60.40.4100">
    <property type="entry name" value="Zona pellucida, ZP-C domain"/>
    <property type="match status" value="1"/>
</dbReference>
<name>A0A553NTB9_TIGCA</name>
<keyword evidence="7" id="KW-1185">Reference proteome</keyword>
<dbReference type="Proteomes" id="UP000318571">
    <property type="component" value="Chromosome 1"/>
</dbReference>
<keyword evidence="4" id="KW-0732">Signal</keyword>
<organism evidence="6 7">
    <name type="scientific">Tigriopus californicus</name>
    <name type="common">Marine copepod</name>
    <dbReference type="NCBI Taxonomy" id="6832"/>
    <lineage>
        <taxon>Eukaryota</taxon>
        <taxon>Metazoa</taxon>
        <taxon>Ecdysozoa</taxon>
        <taxon>Arthropoda</taxon>
        <taxon>Crustacea</taxon>
        <taxon>Multicrustacea</taxon>
        <taxon>Hexanauplia</taxon>
        <taxon>Copepoda</taxon>
        <taxon>Harpacticoida</taxon>
        <taxon>Harpacticidae</taxon>
        <taxon>Tigriopus</taxon>
    </lineage>
</organism>
<keyword evidence="1" id="KW-1015">Disulfide bond</keyword>
<feature type="transmembrane region" description="Helical" evidence="3">
    <location>
        <begin position="694"/>
        <end position="717"/>
    </location>
</feature>
<feature type="signal peptide" evidence="4">
    <location>
        <begin position="1"/>
        <end position="28"/>
    </location>
</feature>
<evidence type="ECO:0000259" key="5">
    <source>
        <dbReference type="PROSITE" id="PS51034"/>
    </source>
</evidence>
<proteinExistence type="predicted"/>
<feature type="domain" description="ZP" evidence="5">
    <location>
        <begin position="328"/>
        <end position="591"/>
    </location>
</feature>
<evidence type="ECO:0000256" key="1">
    <source>
        <dbReference type="ARBA" id="ARBA00023157"/>
    </source>
</evidence>
<feature type="compositionally biased region" description="Basic residues" evidence="2">
    <location>
        <begin position="128"/>
        <end position="138"/>
    </location>
</feature>
<feature type="compositionally biased region" description="Polar residues" evidence="2">
    <location>
        <begin position="141"/>
        <end position="153"/>
    </location>
</feature>